<gene>
    <name evidence="1" type="ORF">K3G42_026165</name>
</gene>
<comment type="caution">
    <text evidence="1">The sequence shown here is derived from an EMBL/GenBank/DDBJ whole genome shotgun (WGS) entry which is preliminary data.</text>
</comment>
<accession>A0ACB8GBV6</accession>
<sequence length="133" mass="14512">MDQGTEGWEKALSDSGEMTSGPEALRSDSNLNGPEDLQRNGQRIAARREAMEGGRASKPWSSGGIPGKEPVDSPEKQLYWQGWATQGQRRHTDVKGALEVVHVLAVMGNNNDLGGTRRTVSLSPRKSKKLEWG</sequence>
<evidence type="ECO:0000313" key="2">
    <source>
        <dbReference type="Proteomes" id="UP000827872"/>
    </source>
</evidence>
<reference evidence="1" key="1">
    <citation type="submission" date="2021-08" db="EMBL/GenBank/DDBJ databases">
        <title>The first chromosome-level gecko genome reveals the dynamic sex chromosomes of Neotropical dwarf geckos (Sphaerodactylidae: Sphaerodactylus).</title>
        <authorList>
            <person name="Pinto B.J."/>
            <person name="Keating S.E."/>
            <person name="Gamble T."/>
        </authorList>
    </citation>
    <scope>NUCLEOTIDE SEQUENCE</scope>
    <source>
        <strain evidence="1">TG3544</strain>
    </source>
</reference>
<name>A0ACB8GBV6_9SAUR</name>
<keyword evidence="2" id="KW-1185">Reference proteome</keyword>
<dbReference type="EMBL" id="CM037614">
    <property type="protein sequence ID" value="KAH8017093.1"/>
    <property type="molecule type" value="Genomic_DNA"/>
</dbReference>
<proteinExistence type="predicted"/>
<protein>
    <submittedName>
        <fullName evidence="1">Uncharacterized protein</fullName>
    </submittedName>
</protein>
<organism evidence="1 2">
    <name type="scientific">Sphaerodactylus townsendi</name>
    <dbReference type="NCBI Taxonomy" id="933632"/>
    <lineage>
        <taxon>Eukaryota</taxon>
        <taxon>Metazoa</taxon>
        <taxon>Chordata</taxon>
        <taxon>Craniata</taxon>
        <taxon>Vertebrata</taxon>
        <taxon>Euteleostomi</taxon>
        <taxon>Lepidosauria</taxon>
        <taxon>Squamata</taxon>
        <taxon>Bifurcata</taxon>
        <taxon>Gekkota</taxon>
        <taxon>Sphaerodactylidae</taxon>
        <taxon>Sphaerodactylus</taxon>
    </lineage>
</organism>
<dbReference type="Proteomes" id="UP000827872">
    <property type="component" value="Linkage Group LG01"/>
</dbReference>
<evidence type="ECO:0000313" key="1">
    <source>
        <dbReference type="EMBL" id="KAH8017093.1"/>
    </source>
</evidence>